<evidence type="ECO:0000256" key="8">
    <source>
        <dbReference type="ARBA" id="ARBA00023242"/>
    </source>
</evidence>
<dbReference type="InterPro" id="IPR047021">
    <property type="entry name" value="REXO1/3/4-like"/>
</dbReference>
<feature type="compositionally biased region" description="Basic residues" evidence="10">
    <location>
        <begin position="1"/>
        <end position="18"/>
    </location>
</feature>
<keyword evidence="8" id="KW-0539">Nucleus</keyword>
<dbReference type="InterPro" id="IPR037431">
    <property type="entry name" value="REX4_DEDDh_dom"/>
</dbReference>
<evidence type="ECO:0000256" key="1">
    <source>
        <dbReference type="ARBA" id="ARBA00004123"/>
    </source>
</evidence>
<sequence length="347" mass="39438">MFISKKKRAEIRERRKKLPKDQKSNTKDNKKRPREDDEEEDEGQHVASSAELVDTKDKVTIVRIPDGLTGKAAKKFRKDARRKVIAEGGNKDSIKFVSKDGEEEEDEEEEEQPKKKKSKTQTKSFPRINDLLAKAEADKQAEKEAAARQAAEEKIPPEEKAKYVALDCEMVGIGTDGKTSCLARASLVDWYGNVLLDTFVLVPDRVTDFRTHVSGIKAKHIKETNQNAMTPKDCRMKVGAILKNKILVGHALRNDFAALMMNHPAADIRDTAKYKPFMVSRGRNGGKLRPRKLRDLTKQFLKRDIQVQGESHDSIDDAKAAMDLYKVVRVQWEKDTQSRLKGKNKKR</sequence>
<feature type="domain" description="Exonuclease" evidence="11">
    <location>
        <begin position="162"/>
        <end position="334"/>
    </location>
</feature>
<dbReference type="PANTHER" id="PTHR12801:SF45">
    <property type="entry name" value="RNA EXONUCLEASE 4"/>
    <property type="match status" value="1"/>
</dbReference>
<dbReference type="InterPro" id="IPR036397">
    <property type="entry name" value="RNaseH_sf"/>
</dbReference>
<evidence type="ECO:0000256" key="9">
    <source>
        <dbReference type="ARBA" id="ARBA00025599"/>
    </source>
</evidence>
<feature type="compositionally biased region" description="Acidic residues" evidence="10">
    <location>
        <begin position="101"/>
        <end position="111"/>
    </location>
</feature>
<feature type="compositionally biased region" description="Basic residues" evidence="10">
    <location>
        <begin position="72"/>
        <end position="81"/>
    </location>
</feature>
<dbReference type="SUPFAM" id="SSF53098">
    <property type="entry name" value="Ribonuclease H-like"/>
    <property type="match status" value="1"/>
</dbReference>
<keyword evidence="5" id="KW-0540">Nuclease</keyword>
<evidence type="ECO:0000256" key="5">
    <source>
        <dbReference type="ARBA" id="ARBA00022722"/>
    </source>
</evidence>
<dbReference type="FunFam" id="3.30.420.10:FF:000007">
    <property type="entry name" value="Interferon-stimulated exonuclease gene 20"/>
    <property type="match status" value="1"/>
</dbReference>
<feature type="compositionally biased region" description="Basic and acidic residues" evidence="10">
    <location>
        <begin position="19"/>
        <end position="28"/>
    </location>
</feature>
<keyword evidence="7" id="KW-0269">Exonuclease</keyword>
<dbReference type="AlphaFoldDB" id="A0A7S4QX40"/>
<evidence type="ECO:0000313" key="12">
    <source>
        <dbReference type="EMBL" id="CAE4596655.1"/>
    </source>
</evidence>
<gene>
    <name evidence="12" type="ORF">DBRI00130_LOCUS9356</name>
</gene>
<dbReference type="InterPro" id="IPR012337">
    <property type="entry name" value="RNaseH-like_sf"/>
</dbReference>
<evidence type="ECO:0000256" key="10">
    <source>
        <dbReference type="SAM" id="MobiDB-lite"/>
    </source>
</evidence>
<name>A0A7S4QX40_9STRA</name>
<protein>
    <recommendedName>
        <fullName evidence="3">RNA exonuclease 4</fullName>
    </recommendedName>
</protein>
<comment type="subcellular location">
    <subcellularLocation>
        <location evidence="1">Nucleus</location>
    </subcellularLocation>
</comment>
<dbReference type="GO" id="GO:0006364">
    <property type="term" value="P:rRNA processing"/>
    <property type="evidence" value="ECO:0007669"/>
    <property type="project" value="UniProtKB-KW"/>
</dbReference>
<evidence type="ECO:0000256" key="6">
    <source>
        <dbReference type="ARBA" id="ARBA00022801"/>
    </source>
</evidence>
<dbReference type="GO" id="GO:0008408">
    <property type="term" value="F:3'-5' exonuclease activity"/>
    <property type="evidence" value="ECO:0007669"/>
    <property type="project" value="InterPro"/>
</dbReference>
<evidence type="ECO:0000256" key="7">
    <source>
        <dbReference type="ARBA" id="ARBA00022839"/>
    </source>
</evidence>
<evidence type="ECO:0000256" key="3">
    <source>
        <dbReference type="ARBA" id="ARBA00016937"/>
    </source>
</evidence>
<accession>A0A7S4QX40</accession>
<dbReference type="Pfam" id="PF00929">
    <property type="entry name" value="RNase_T"/>
    <property type="match status" value="1"/>
</dbReference>
<dbReference type="GO" id="GO:0003676">
    <property type="term" value="F:nucleic acid binding"/>
    <property type="evidence" value="ECO:0007669"/>
    <property type="project" value="InterPro"/>
</dbReference>
<proteinExistence type="inferred from homology"/>
<keyword evidence="6" id="KW-0378">Hydrolase</keyword>
<organism evidence="12">
    <name type="scientific">Ditylum brightwellii</name>
    <dbReference type="NCBI Taxonomy" id="49249"/>
    <lineage>
        <taxon>Eukaryota</taxon>
        <taxon>Sar</taxon>
        <taxon>Stramenopiles</taxon>
        <taxon>Ochrophyta</taxon>
        <taxon>Bacillariophyta</taxon>
        <taxon>Mediophyceae</taxon>
        <taxon>Lithodesmiophycidae</taxon>
        <taxon>Lithodesmiales</taxon>
        <taxon>Lithodesmiaceae</taxon>
        <taxon>Ditylum</taxon>
    </lineage>
</organism>
<dbReference type="Gene3D" id="3.30.420.10">
    <property type="entry name" value="Ribonuclease H-like superfamily/Ribonuclease H"/>
    <property type="match status" value="1"/>
</dbReference>
<comment type="function">
    <text evidence="9">Exoribonuclease involved in ribosome biosynthesis. Involved in the processing of ITS1, the internal transcribed spacer localized between the 18S and 5.8S rRNAs.</text>
</comment>
<dbReference type="PANTHER" id="PTHR12801">
    <property type="entry name" value="RNA EXONUCLEASE REXO1 / RECO3 FAMILY MEMBER-RELATED"/>
    <property type="match status" value="1"/>
</dbReference>
<keyword evidence="4" id="KW-0698">rRNA processing</keyword>
<dbReference type="EMBL" id="HBNS01011576">
    <property type="protein sequence ID" value="CAE4596655.1"/>
    <property type="molecule type" value="Transcribed_RNA"/>
</dbReference>
<dbReference type="InterPro" id="IPR013520">
    <property type="entry name" value="Ribonucl_H"/>
</dbReference>
<feature type="region of interest" description="Disordered" evidence="10">
    <location>
        <begin position="1"/>
        <end position="127"/>
    </location>
</feature>
<dbReference type="SMART" id="SM00479">
    <property type="entry name" value="EXOIII"/>
    <property type="match status" value="1"/>
</dbReference>
<dbReference type="GO" id="GO:0005634">
    <property type="term" value="C:nucleus"/>
    <property type="evidence" value="ECO:0007669"/>
    <property type="project" value="UniProtKB-SubCell"/>
</dbReference>
<reference evidence="12" key="1">
    <citation type="submission" date="2021-01" db="EMBL/GenBank/DDBJ databases">
        <authorList>
            <person name="Corre E."/>
            <person name="Pelletier E."/>
            <person name="Niang G."/>
            <person name="Scheremetjew M."/>
            <person name="Finn R."/>
            <person name="Kale V."/>
            <person name="Holt S."/>
            <person name="Cochrane G."/>
            <person name="Meng A."/>
            <person name="Brown T."/>
            <person name="Cohen L."/>
        </authorList>
    </citation>
    <scope>NUCLEOTIDE SEQUENCE</scope>
    <source>
        <strain evidence="12">GSO104</strain>
    </source>
</reference>
<evidence type="ECO:0000259" key="11">
    <source>
        <dbReference type="SMART" id="SM00479"/>
    </source>
</evidence>
<dbReference type="CDD" id="cd06144">
    <property type="entry name" value="REX4_like"/>
    <property type="match status" value="1"/>
</dbReference>
<evidence type="ECO:0000256" key="2">
    <source>
        <dbReference type="ARBA" id="ARBA00010489"/>
    </source>
</evidence>
<comment type="similarity">
    <text evidence="2">Belongs to the REXO4 family.</text>
</comment>
<evidence type="ECO:0000256" key="4">
    <source>
        <dbReference type="ARBA" id="ARBA00022552"/>
    </source>
</evidence>
<feature type="compositionally biased region" description="Basic and acidic residues" evidence="10">
    <location>
        <begin position="82"/>
        <end position="100"/>
    </location>
</feature>